<feature type="region of interest" description="Disordered" evidence="4">
    <location>
        <begin position="1"/>
        <end position="55"/>
    </location>
</feature>
<dbReference type="EMBL" id="NWTK01000006">
    <property type="protein sequence ID" value="PKR54182.1"/>
    <property type="molecule type" value="Genomic_DNA"/>
</dbReference>
<organism evidence="7 8">
    <name type="scientific">Thalassospira marina</name>
    <dbReference type="NCBI Taxonomy" id="2048283"/>
    <lineage>
        <taxon>Bacteria</taxon>
        <taxon>Pseudomonadati</taxon>
        <taxon>Pseudomonadota</taxon>
        <taxon>Alphaproteobacteria</taxon>
        <taxon>Rhodospirillales</taxon>
        <taxon>Thalassospiraceae</taxon>
        <taxon>Thalassospira</taxon>
    </lineage>
</organism>
<sequence>MPGLSDHPSLHINITVSSPIPSPDPDPFQRMNAPMKSHDRTSSIPAAPPTNTANPVNDNADAIQETGYTLPKSLTLLLAAGCTLIAGSGYFAQPILGIIAGDIGLAPSNAGSIIMLLQLGFCLGLVLIAPLGDRVENRRLVSIILAVLVLGLLMMGMAGNAAMLLVAALLVGMMTTGVQIIIAMASHLCAPHLRGRVVGTITSGILTGAMIARPAASLISTRFSWRDIYIADALFLGLFIVVLRLTLPRHLPGGTLPYGRLVASQPALLKNHPPLRRLAMAQACLFGGFSLFWTAAPLALGSDFNLGQTDIALFALAGAGGAIGAPIAGHAGDRGHATTMRIAGAILVCFGFILTLLPSLAAWMVAAIIIDAGVQFSHVSTQRVILGLNQAARSRMNGLYIAIFFLGGAICSGLAPMLDQAGWQYVAYLGIALAAIASIIAIRNRHL</sequence>
<feature type="transmembrane region" description="Helical" evidence="5">
    <location>
        <begin position="278"/>
        <end position="299"/>
    </location>
</feature>
<dbReference type="GO" id="GO:0022857">
    <property type="term" value="F:transmembrane transporter activity"/>
    <property type="evidence" value="ECO:0007669"/>
    <property type="project" value="InterPro"/>
</dbReference>
<dbReference type="Pfam" id="PF07690">
    <property type="entry name" value="MFS_1"/>
    <property type="match status" value="2"/>
</dbReference>
<evidence type="ECO:0000256" key="3">
    <source>
        <dbReference type="ARBA" id="ARBA00023136"/>
    </source>
</evidence>
<feature type="transmembrane region" description="Helical" evidence="5">
    <location>
        <begin position="74"/>
        <end position="92"/>
    </location>
</feature>
<feature type="transmembrane region" description="Helical" evidence="5">
    <location>
        <begin position="197"/>
        <end position="216"/>
    </location>
</feature>
<comment type="caution">
    <text evidence="7">The sequence shown here is derived from an EMBL/GenBank/DDBJ whole genome shotgun (WGS) entry which is preliminary data.</text>
</comment>
<dbReference type="CDD" id="cd17324">
    <property type="entry name" value="MFS_NepI_like"/>
    <property type="match status" value="1"/>
</dbReference>
<evidence type="ECO:0000313" key="7">
    <source>
        <dbReference type="EMBL" id="PKR54182.1"/>
    </source>
</evidence>
<dbReference type="PANTHER" id="PTHR42910">
    <property type="entry name" value="TRANSPORTER SCO4007-RELATED"/>
    <property type="match status" value="1"/>
</dbReference>
<proteinExistence type="predicted"/>
<dbReference type="PROSITE" id="PS50850">
    <property type="entry name" value="MFS"/>
    <property type="match status" value="1"/>
</dbReference>
<dbReference type="AlphaFoldDB" id="A0A2N3KUF4"/>
<dbReference type="Proteomes" id="UP000233597">
    <property type="component" value="Unassembled WGS sequence"/>
</dbReference>
<accession>A0A2N3KUF4</accession>
<dbReference type="OrthoDB" id="9815356at2"/>
<dbReference type="PANTHER" id="PTHR42910:SF1">
    <property type="entry name" value="MAJOR FACILITATOR SUPERFAMILY (MFS) PROFILE DOMAIN-CONTAINING PROTEIN"/>
    <property type="match status" value="1"/>
</dbReference>
<feature type="transmembrane region" description="Helical" evidence="5">
    <location>
        <begin position="164"/>
        <end position="185"/>
    </location>
</feature>
<feature type="transmembrane region" description="Helical" evidence="5">
    <location>
        <begin position="112"/>
        <end position="131"/>
    </location>
</feature>
<name>A0A2N3KUF4_9PROT</name>
<evidence type="ECO:0000256" key="4">
    <source>
        <dbReference type="SAM" id="MobiDB-lite"/>
    </source>
</evidence>
<dbReference type="InterPro" id="IPR011701">
    <property type="entry name" value="MFS"/>
</dbReference>
<protein>
    <submittedName>
        <fullName evidence="7">MFS transporter</fullName>
    </submittedName>
</protein>
<keyword evidence="3 5" id="KW-0472">Membrane</keyword>
<reference evidence="7 8" key="1">
    <citation type="submission" date="2017-09" db="EMBL/GenBank/DDBJ databases">
        <title>Biodiversity and function of Thalassospira species in the particle-attached aromatic-hydrocarbon-degrading consortia from the surface seawater of the South China Sea.</title>
        <authorList>
            <person name="Dong C."/>
            <person name="Liu R."/>
            <person name="Shao Z."/>
        </authorList>
    </citation>
    <scope>NUCLEOTIDE SEQUENCE [LARGE SCALE GENOMIC DNA]</scope>
    <source>
        <strain evidence="7 8">CSC1P2</strain>
    </source>
</reference>
<feature type="domain" description="Major facilitator superfamily (MFS) profile" evidence="6">
    <location>
        <begin position="74"/>
        <end position="447"/>
    </location>
</feature>
<dbReference type="InterPro" id="IPR036259">
    <property type="entry name" value="MFS_trans_sf"/>
</dbReference>
<feature type="transmembrane region" description="Helical" evidence="5">
    <location>
        <begin position="140"/>
        <end position="158"/>
    </location>
</feature>
<feature type="transmembrane region" description="Helical" evidence="5">
    <location>
        <begin position="311"/>
        <end position="328"/>
    </location>
</feature>
<keyword evidence="1 5" id="KW-0812">Transmembrane</keyword>
<dbReference type="Gene3D" id="1.20.1250.20">
    <property type="entry name" value="MFS general substrate transporter like domains"/>
    <property type="match status" value="1"/>
</dbReference>
<feature type="transmembrane region" description="Helical" evidence="5">
    <location>
        <begin position="340"/>
        <end position="357"/>
    </location>
</feature>
<evidence type="ECO:0000313" key="8">
    <source>
        <dbReference type="Proteomes" id="UP000233597"/>
    </source>
</evidence>
<evidence type="ECO:0000256" key="2">
    <source>
        <dbReference type="ARBA" id="ARBA00022989"/>
    </source>
</evidence>
<dbReference type="InterPro" id="IPR020846">
    <property type="entry name" value="MFS_dom"/>
</dbReference>
<feature type="transmembrane region" description="Helical" evidence="5">
    <location>
        <begin position="228"/>
        <end position="247"/>
    </location>
</feature>
<dbReference type="SUPFAM" id="SSF103473">
    <property type="entry name" value="MFS general substrate transporter"/>
    <property type="match status" value="1"/>
</dbReference>
<evidence type="ECO:0000256" key="5">
    <source>
        <dbReference type="SAM" id="Phobius"/>
    </source>
</evidence>
<keyword evidence="2 5" id="KW-1133">Transmembrane helix</keyword>
<feature type="transmembrane region" description="Helical" evidence="5">
    <location>
        <begin position="398"/>
        <end position="417"/>
    </location>
</feature>
<gene>
    <name evidence="7" type="ORF">COO20_11685</name>
</gene>
<evidence type="ECO:0000256" key="1">
    <source>
        <dbReference type="ARBA" id="ARBA00022692"/>
    </source>
</evidence>
<evidence type="ECO:0000259" key="6">
    <source>
        <dbReference type="PROSITE" id="PS50850"/>
    </source>
</evidence>
<feature type="transmembrane region" description="Helical" evidence="5">
    <location>
        <begin position="423"/>
        <end position="442"/>
    </location>
</feature>